<evidence type="ECO:0000313" key="4">
    <source>
        <dbReference type="Proteomes" id="UP000002770"/>
    </source>
</evidence>
<evidence type="ECO:0000256" key="1">
    <source>
        <dbReference type="ARBA" id="ARBA00009981"/>
    </source>
</evidence>
<dbReference type="AlphaFoldDB" id="G9EK40"/>
<evidence type="ECO:0000313" key="3">
    <source>
        <dbReference type="EMBL" id="EHL32372.1"/>
    </source>
</evidence>
<proteinExistence type="inferred from homology"/>
<dbReference type="HOGENOM" id="CLU_166832_1_0_6"/>
<dbReference type="RefSeq" id="WP_006869537.1">
    <property type="nucleotide sequence ID" value="NZ_JH413800.1"/>
</dbReference>
<dbReference type="STRING" id="658187.LDG_5563"/>
<dbReference type="SUPFAM" id="SSF143120">
    <property type="entry name" value="YefM-like"/>
    <property type="match status" value="1"/>
</dbReference>
<sequence>MTISTFSSREFNQDVSRIKKATRQGPVFITDRGHPAHVLLSIEDYLKLTQTKETIVDLLAMPDSADIDFEAPKIKGSIYRVEEFE</sequence>
<dbReference type="Pfam" id="PF02604">
    <property type="entry name" value="PhdYeFM_antitox"/>
    <property type="match status" value="1"/>
</dbReference>
<evidence type="ECO:0000256" key="2">
    <source>
        <dbReference type="RuleBase" id="RU362080"/>
    </source>
</evidence>
<protein>
    <recommendedName>
        <fullName evidence="2">Antitoxin</fullName>
    </recommendedName>
</protein>
<keyword evidence="4" id="KW-1185">Reference proteome</keyword>
<comment type="similarity">
    <text evidence="1 2">Belongs to the phD/YefM antitoxin family.</text>
</comment>
<reference evidence="3 4" key="1">
    <citation type="journal article" date="2011" name="BMC Genomics">
        <title>Insight into cross-talk between intra-amoebal pathogens.</title>
        <authorList>
            <person name="Gimenez G."/>
            <person name="Bertelli C."/>
            <person name="Moliner C."/>
            <person name="Robert C."/>
            <person name="Raoult D."/>
            <person name="Fournier P.E."/>
            <person name="Greub G."/>
        </authorList>
    </citation>
    <scope>NUCLEOTIDE SEQUENCE [LARGE SCALE GENOMIC DNA]</scope>
    <source>
        <strain evidence="3 4">LLAP12</strain>
    </source>
</reference>
<gene>
    <name evidence="3" type="ORF">LDG_5563</name>
</gene>
<accession>G9EK40</accession>
<dbReference type="NCBIfam" id="TIGR01552">
    <property type="entry name" value="phd_fam"/>
    <property type="match status" value="1"/>
</dbReference>
<dbReference type="EMBL" id="JH413800">
    <property type="protein sequence ID" value="EHL32372.1"/>
    <property type="molecule type" value="Genomic_DNA"/>
</dbReference>
<dbReference type="InParanoid" id="G9EK40"/>
<dbReference type="eggNOG" id="COG2161">
    <property type="taxonomic scope" value="Bacteria"/>
</dbReference>
<dbReference type="Proteomes" id="UP000002770">
    <property type="component" value="Unassembled WGS sequence"/>
</dbReference>
<dbReference type="OrthoDB" id="72009at2"/>
<comment type="function">
    <text evidence="2">Antitoxin component of a type II toxin-antitoxin (TA) system.</text>
</comment>
<dbReference type="Gene3D" id="3.40.1620.10">
    <property type="entry name" value="YefM-like domain"/>
    <property type="match status" value="1"/>
</dbReference>
<name>G9EK40_9GAMM</name>
<dbReference type="InterPro" id="IPR006442">
    <property type="entry name" value="Antitoxin_Phd/YefM"/>
</dbReference>
<dbReference type="InterPro" id="IPR036165">
    <property type="entry name" value="YefM-like_sf"/>
</dbReference>
<organism evidence="3 4">
    <name type="scientific">Legionella drancourtii LLAP12</name>
    <dbReference type="NCBI Taxonomy" id="658187"/>
    <lineage>
        <taxon>Bacteria</taxon>
        <taxon>Pseudomonadati</taxon>
        <taxon>Pseudomonadota</taxon>
        <taxon>Gammaproteobacteria</taxon>
        <taxon>Legionellales</taxon>
        <taxon>Legionellaceae</taxon>
        <taxon>Legionella</taxon>
    </lineage>
</organism>